<name>A0AAV4YDR0_CAEEX</name>
<dbReference type="AlphaFoldDB" id="A0AAV4YDR0"/>
<gene>
    <name evidence="1" type="primary">SAMHD1_1</name>
    <name evidence="1" type="ORF">CEXT_234421</name>
</gene>
<evidence type="ECO:0000313" key="2">
    <source>
        <dbReference type="Proteomes" id="UP001054945"/>
    </source>
</evidence>
<protein>
    <submittedName>
        <fullName evidence="1">Deoxynucleoside triphosphate triphosphohydrolase SAMHD1</fullName>
    </submittedName>
</protein>
<dbReference type="Proteomes" id="UP001054945">
    <property type="component" value="Unassembled WGS sequence"/>
</dbReference>
<proteinExistence type="predicted"/>
<accession>A0AAV4YDR0</accession>
<comment type="caution">
    <text evidence="1">The sequence shown here is derived from an EMBL/GenBank/DDBJ whole genome shotgun (WGS) entry which is preliminary data.</text>
</comment>
<dbReference type="EMBL" id="BPLR01001722">
    <property type="protein sequence ID" value="GIZ04360.1"/>
    <property type="molecule type" value="Genomic_DNA"/>
</dbReference>
<evidence type="ECO:0000313" key="1">
    <source>
        <dbReference type="EMBL" id="GIZ04360.1"/>
    </source>
</evidence>
<keyword evidence="2" id="KW-1185">Reference proteome</keyword>
<sequence>MDCVICWLQPMKEFFCSLISSSSNASIIKVESVTHQDICVFVVPVNWGKGDKNPVDSVYFYSKDSVFSNHSSNYCDVSAMLPKSFQEIQVHVLCRRSDSYAFQVARCCFDNYWNCAPIKTLTNGTNKSNSHL</sequence>
<reference evidence="1 2" key="1">
    <citation type="submission" date="2021-06" db="EMBL/GenBank/DDBJ databases">
        <title>Caerostris extrusa draft genome.</title>
        <authorList>
            <person name="Kono N."/>
            <person name="Arakawa K."/>
        </authorList>
    </citation>
    <scope>NUCLEOTIDE SEQUENCE [LARGE SCALE GENOMIC DNA]</scope>
</reference>
<organism evidence="1 2">
    <name type="scientific">Caerostris extrusa</name>
    <name type="common">Bark spider</name>
    <name type="synonym">Caerostris bankana</name>
    <dbReference type="NCBI Taxonomy" id="172846"/>
    <lineage>
        <taxon>Eukaryota</taxon>
        <taxon>Metazoa</taxon>
        <taxon>Ecdysozoa</taxon>
        <taxon>Arthropoda</taxon>
        <taxon>Chelicerata</taxon>
        <taxon>Arachnida</taxon>
        <taxon>Araneae</taxon>
        <taxon>Araneomorphae</taxon>
        <taxon>Entelegynae</taxon>
        <taxon>Araneoidea</taxon>
        <taxon>Araneidae</taxon>
        <taxon>Caerostris</taxon>
    </lineage>
</organism>
<dbReference type="Gene3D" id="3.30.70.2760">
    <property type="match status" value="1"/>
</dbReference>